<feature type="domain" description="Amidase" evidence="11">
    <location>
        <begin position="22"/>
        <end position="467"/>
    </location>
</feature>
<dbReference type="GO" id="GO:0030956">
    <property type="term" value="C:glutamyl-tRNA(Gln) amidotransferase complex"/>
    <property type="evidence" value="ECO:0007669"/>
    <property type="project" value="InterPro"/>
</dbReference>
<dbReference type="SUPFAM" id="SSF75304">
    <property type="entry name" value="Amidase signature (AS) enzymes"/>
    <property type="match status" value="1"/>
</dbReference>
<evidence type="ECO:0000256" key="6">
    <source>
        <dbReference type="ARBA" id="ARBA00022741"/>
    </source>
</evidence>
<comment type="similarity">
    <text evidence="1 10">Belongs to the amidase family. GatA subfamily.</text>
</comment>
<dbReference type="GO" id="GO:0050567">
    <property type="term" value="F:glutaminyl-tRNA synthase (glutamine-hydrolyzing) activity"/>
    <property type="evidence" value="ECO:0007669"/>
    <property type="project" value="UniProtKB-UniRule"/>
</dbReference>
<dbReference type="GO" id="GO:0005524">
    <property type="term" value="F:ATP binding"/>
    <property type="evidence" value="ECO:0007669"/>
    <property type="project" value="UniProtKB-KW"/>
</dbReference>
<keyword evidence="8 10" id="KW-0648">Protein biosynthesis</keyword>
<evidence type="ECO:0000313" key="12">
    <source>
        <dbReference type="EMBL" id="MBK8525313.1"/>
    </source>
</evidence>
<comment type="subunit">
    <text evidence="2 10">Heterotrimer of A, B and C subunits.</text>
</comment>
<evidence type="ECO:0000256" key="3">
    <source>
        <dbReference type="ARBA" id="ARBA00012739"/>
    </source>
</evidence>
<evidence type="ECO:0000259" key="11">
    <source>
        <dbReference type="Pfam" id="PF01425"/>
    </source>
</evidence>
<name>A0A9D7PSI1_9PROT</name>
<evidence type="ECO:0000256" key="2">
    <source>
        <dbReference type="ARBA" id="ARBA00011123"/>
    </source>
</evidence>
<keyword evidence="7 10" id="KW-0067">ATP-binding</keyword>
<evidence type="ECO:0000256" key="7">
    <source>
        <dbReference type="ARBA" id="ARBA00022840"/>
    </source>
</evidence>
<dbReference type="EMBL" id="JADJUC010000028">
    <property type="protein sequence ID" value="MBK8525313.1"/>
    <property type="molecule type" value="Genomic_DNA"/>
</dbReference>
<dbReference type="InterPro" id="IPR004412">
    <property type="entry name" value="GatA"/>
</dbReference>
<dbReference type="InterPro" id="IPR000120">
    <property type="entry name" value="Amidase"/>
</dbReference>
<sequence>MIGKTLKELSAALANKQISSVELTQLHLDRIARLNPEINAFVTVDTEKSLAQADAADARIAAGMADPLTGIPIAQKDIFCAKGWRTTCGSRMLGNFVSPYDATVISKFDAAGAVNLGKTNMDEFAMGSSNETSYFGAVKNPWDIQRVPGGSSGGSAAAVAALMAPAATGTDTGGSIRQPAALCNLTGLKPTYGVVSRWGMIAFASSLDQAGPMARTAEDCALMLNAMAGFDDKDSTSLDRTTEDYSRELAANVGEKPLAGLKIGLPKEFFGEGCDAGVMTCVQDAIAEYKKLGAETVEVSLPNMQHGVAAYYVIAPAEASSNLSRFDGVRYGYRAPEYGNLDDMYQKSRAQGFGDEVKRRILIGTYVLSHGYYDAYYLQAQRIRRLIAQDFVDAFKQCDVIMGPTSPCTAFGLGEKSADPVQMYLSDIYTIAVNLAGLPGMSIPCGFSSGLPVGLQLIGDYFAETRLNIAHRYQQTTGWHLKQAQE</sequence>
<dbReference type="Proteomes" id="UP000886689">
    <property type="component" value="Unassembled WGS sequence"/>
</dbReference>
<dbReference type="PANTHER" id="PTHR11895">
    <property type="entry name" value="TRANSAMIDASE"/>
    <property type="match status" value="1"/>
</dbReference>
<protein>
    <recommendedName>
        <fullName evidence="4 10">Glutamyl-tRNA(Gln) amidotransferase subunit A</fullName>
        <shortName evidence="10">Glu-ADT subunit A</shortName>
        <ecNumber evidence="3 10">6.3.5.7</ecNumber>
    </recommendedName>
</protein>
<keyword evidence="5 10" id="KW-0436">Ligase</keyword>
<dbReference type="Pfam" id="PF01425">
    <property type="entry name" value="Amidase"/>
    <property type="match status" value="1"/>
</dbReference>
<dbReference type="InterPro" id="IPR036928">
    <property type="entry name" value="AS_sf"/>
</dbReference>
<evidence type="ECO:0000256" key="10">
    <source>
        <dbReference type="HAMAP-Rule" id="MF_00120"/>
    </source>
</evidence>
<dbReference type="NCBIfam" id="TIGR00132">
    <property type="entry name" value="gatA"/>
    <property type="match status" value="1"/>
</dbReference>
<organism evidence="12 13">
    <name type="scientific">Candidatus Proximibacter danicus</name>
    <dbReference type="NCBI Taxonomy" id="2954365"/>
    <lineage>
        <taxon>Bacteria</taxon>
        <taxon>Pseudomonadati</taxon>
        <taxon>Pseudomonadota</taxon>
        <taxon>Betaproteobacteria</taxon>
        <taxon>Candidatus Proximibacter</taxon>
    </lineage>
</organism>
<dbReference type="EC" id="6.3.5.7" evidence="3 10"/>
<proteinExistence type="inferred from homology"/>
<accession>A0A9D7PSI1</accession>
<evidence type="ECO:0000256" key="8">
    <source>
        <dbReference type="ARBA" id="ARBA00022917"/>
    </source>
</evidence>
<dbReference type="Gene3D" id="3.90.1300.10">
    <property type="entry name" value="Amidase signature (AS) domain"/>
    <property type="match status" value="1"/>
</dbReference>
<dbReference type="GO" id="GO:0006412">
    <property type="term" value="P:translation"/>
    <property type="evidence" value="ECO:0007669"/>
    <property type="project" value="UniProtKB-UniRule"/>
</dbReference>
<dbReference type="InterPro" id="IPR023631">
    <property type="entry name" value="Amidase_dom"/>
</dbReference>
<feature type="active site" description="Charge relay system" evidence="10">
    <location>
        <position position="151"/>
    </location>
</feature>
<evidence type="ECO:0000256" key="9">
    <source>
        <dbReference type="ARBA" id="ARBA00047407"/>
    </source>
</evidence>
<comment type="caution">
    <text evidence="12">The sequence shown here is derived from an EMBL/GenBank/DDBJ whole genome shotgun (WGS) entry which is preliminary data.</text>
</comment>
<keyword evidence="6 10" id="KW-0547">Nucleotide-binding</keyword>
<gene>
    <name evidence="10 12" type="primary">gatA</name>
    <name evidence="12" type="ORF">IPL58_15505</name>
</gene>
<evidence type="ECO:0000313" key="13">
    <source>
        <dbReference type="Proteomes" id="UP000886689"/>
    </source>
</evidence>
<comment type="function">
    <text evidence="10">Allows the formation of correctly charged Gln-tRNA(Gln) through the transamidation of misacylated Glu-tRNA(Gln) in organisms which lack glutaminyl-tRNA synthetase. The reaction takes place in the presence of glutamine and ATP through an activated gamma-phospho-Glu-tRNA(Gln).</text>
</comment>
<evidence type="ECO:0000256" key="1">
    <source>
        <dbReference type="ARBA" id="ARBA00008069"/>
    </source>
</evidence>
<evidence type="ECO:0000256" key="5">
    <source>
        <dbReference type="ARBA" id="ARBA00022598"/>
    </source>
</evidence>
<dbReference type="AlphaFoldDB" id="A0A9D7PSI1"/>
<feature type="active site" description="Charge relay system" evidence="10">
    <location>
        <position position="76"/>
    </location>
</feature>
<dbReference type="InterPro" id="IPR020556">
    <property type="entry name" value="Amidase_CS"/>
</dbReference>
<evidence type="ECO:0000256" key="4">
    <source>
        <dbReference type="ARBA" id="ARBA00014428"/>
    </source>
</evidence>
<feature type="active site" description="Acyl-ester intermediate" evidence="10">
    <location>
        <position position="175"/>
    </location>
</feature>
<reference evidence="12" key="1">
    <citation type="submission" date="2020-10" db="EMBL/GenBank/DDBJ databases">
        <title>Connecting structure to function with the recovery of over 1000 high-quality activated sludge metagenome-assembled genomes encoding full-length rRNA genes using long-read sequencing.</title>
        <authorList>
            <person name="Singleton C.M."/>
            <person name="Petriglieri F."/>
            <person name="Kristensen J.M."/>
            <person name="Kirkegaard R.H."/>
            <person name="Michaelsen T.Y."/>
            <person name="Andersen M.H."/>
            <person name="Karst S.M."/>
            <person name="Dueholm M.S."/>
            <person name="Nielsen P.H."/>
            <person name="Albertsen M."/>
        </authorList>
    </citation>
    <scope>NUCLEOTIDE SEQUENCE</scope>
    <source>
        <strain evidence="12">Hirt_18-Q3-R61-65_BATAC.395</strain>
    </source>
</reference>
<dbReference type="PROSITE" id="PS00571">
    <property type="entry name" value="AMIDASES"/>
    <property type="match status" value="1"/>
</dbReference>
<dbReference type="PANTHER" id="PTHR11895:SF151">
    <property type="entry name" value="GLUTAMYL-TRNA(GLN) AMIDOTRANSFERASE SUBUNIT A"/>
    <property type="match status" value="1"/>
</dbReference>
<dbReference type="HAMAP" id="MF_00120">
    <property type="entry name" value="GatA"/>
    <property type="match status" value="1"/>
</dbReference>
<comment type="catalytic activity">
    <reaction evidence="9 10">
        <text>L-glutamyl-tRNA(Gln) + L-glutamine + ATP + H2O = L-glutaminyl-tRNA(Gln) + L-glutamate + ADP + phosphate + H(+)</text>
        <dbReference type="Rhea" id="RHEA:17521"/>
        <dbReference type="Rhea" id="RHEA-COMP:9681"/>
        <dbReference type="Rhea" id="RHEA-COMP:9684"/>
        <dbReference type="ChEBI" id="CHEBI:15377"/>
        <dbReference type="ChEBI" id="CHEBI:15378"/>
        <dbReference type="ChEBI" id="CHEBI:29985"/>
        <dbReference type="ChEBI" id="CHEBI:30616"/>
        <dbReference type="ChEBI" id="CHEBI:43474"/>
        <dbReference type="ChEBI" id="CHEBI:58359"/>
        <dbReference type="ChEBI" id="CHEBI:78520"/>
        <dbReference type="ChEBI" id="CHEBI:78521"/>
        <dbReference type="ChEBI" id="CHEBI:456216"/>
        <dbReference type="EC" id="6.3.5.7"/>
    </reaction>
</comment>